<organism evidence="14 15">
    <name type="scientific">Frankliniella occidentalis</name>
    <name type="common">Western flower thrips</name>
    <name type="synonym">Euthrips occidentalis</name>
    <dbReference type="NCBI Taxonomy" id="133901"/>
    <lineage>
        <taxon>Eukaryota</taxon>
        <taxon>Metazoa</taxon>
        <taxon>Ecdysozoa</taxon>
        <taxon>Arthropoda</taxon>
        <taxon>Hexapoda</taxon>
        <taxon>Insecta</taxon>
        <taxon>Pterygota</taxon>
        <taxon>Neoptera</taxon>
        <taxon>Paraneoptera</taxon>
        <taxon>Thysanoptera</taxon>
        <taxon>Terebrantia</taxon>
        <taxon>Thripoidea</taxon>
        <taxon>Thripidae</taxon>
        <taxon>Frankliniella</taxon>
    </lineage>
</organism>
<dbReference type="FunFam" id="3.10.250.10:FF:000016">
    <property type="entry name" value="Scavenger receptor cysteine-rich protein type 12"/>
    <property type="match status" value="1"/>
</dbReference>
<feature type="compositionally biased region" description="Pro residues" evidence="10">
    <location>
        <begin position="26"/>
        <end position="36"/>
    </location>
</feature>
<feature type="domain" description="SRCR" evidence="13">
    <location>
        <begin position="1077"/>
        <end position="1183"/>
    </location>
</feature>
<gene>
    <name evidence="15" type="primary">LOC113204146</name>
</gene>
<feature type="disulfide bond" evidence="9">
    <location>
        <begin position="289"/>
        <end position="299"/>
    </location>
</feature>
<dbReference type="InterPro" id="IPR001190">
    <property type="entry name" value="SRCR"/>
</dbReference>
<dbReference type="Pfam" id="PF00530">
    <property type="entry name" value="SRCR"/>
    <property type="match status" value="3"/>
</dbReference>
<dbReference type="SUPFAM" id="SSF49854">
    <property type="entry name" value="Spermadhesin, CUB domain"/>
    <property type="match status" value="1"/>
</dbReference>
<dbReference type="GO" id="GO:0016020">
    <property type="term" value="C:membrane"/>
    <property type="evidence" value="ECO:0007669"/>
    <property type="project" value="UniProtKB-SubCell"/>
</dbReference>
<feature type="domain" description="SRCR" evidence="13">
    <location>
        <begin position="1923"/>
        <end position="2041"/>
    </location>
</feature>
<feature type="compositionally biased region" description="Low complexity" evidence="10">
    <location>
        <begin position="3056"/>
        <end position="3067"/>
    </location>
</feature>
<evidence type="ECO:0000256" key="9">
    <source>
        <dbReference type="PROSITE-ProRule" id="PRU00196"/>
    </source>
</evidence>
<dbReference type="PANTHER" id="PTHR47653:SF1">
    <property type="entry name" value="DELETED IN MALIGNANT BRAIN TUMORS 1 PROTEIN"/>
    <property type="match status" value="1"/>
</dbReference>
<evidence type="ECO:0000256" key="1">
    <source>
        <dbReference type="ARBA" id="ARBA00004167"/>
    </source>
</evidence>
<evidence type="ECO:0000256" key="7">
    <source>
        <dbReference type="ARBA" id="ARBA00023157"/>
    </source>
</evidence>
<keyword evidence="5 11" id="KW-1133">Transmembrane helix</keyword>
<dbReference type="GO" id="GO:0045217">
    <property type="term" value="P:cell-cell junction maintenance"/>
    <property type="evidence" value="ECO:0007669"/>
    <property type="project" value="TreeGrafter"/>
</dbReference>
<dbReference type="InterPro" id="IPR012334">
    <property type="entry name" value="Pectin_lyas_fold"/>
</dbReference>
<feature type="transmembrane region" description="Helical" evidence="11">
    <location>
        <begin position="2717"/>
        <end position="2741"/>
    </location>
</feature>
<evidence type="ECO:0000313" key="14">
    <source>
        <dbReference type="Proteomes" id="UP000504606"/>
    </source>
</evidence>
<evidence type="ECO:0000256" key="12">
    <source>
        <dbReference type="SAM" id="SignalP"/>
    </source>
</evidence>
<evidence type="ECO:0000256" key="4">
    <source>
        <dbReference type="ARBA" id="ARBA00022737"/>
    </source>
</evidence>
<feature type="region of interest" description="Disordered" evidence="10">
    <location>
        <begin position="3026"/>
        <end position="3083"/>
    </location>
</feature>
<evidence type="ECO:0000256" key="10">
    <source>
        <dbReference type="SAM" id="MobiDB-lite"/>
    </source>
</evidence>
<dbReference type="SUPFAM" id="SSF56436">
    <property type="entry name" value="C-type lectin-like"/>
    <property type="match status" value="1"/>
</dbReference>
<feature type="disulfide bond" evidence="9">
    <location>
        <begin position="2004"/>
        <end position="2014"/>
    </location>
</feature>
<keyword evidence="8" id="KW-0325">Glycoprotein</keyword>
<feature type="region of interest" description="Disordered" evidence="10">
    <location>
        <begin position="2895"/>
        <end position="2917"/>
    </location>
</feature>
<dbReference type="Gene3D" id="3.10.100.10">
    <property type="entry name" value="Mannose-Binding Protein A, subunit A"/>
    <property type="match status" value="1"/>
</dbReference>
<keyword evidence="6 11" id="KW-0472">Membrane</keyword>
<evidence type="ECO:0000259" key="13">
    <source>
        <dbReference type="PROSITE" id="PS50287"/>
    </source>
</evidence>
<dbReference type="CTD" id="33604"/>
<dbReference type="PANTHER" id="PTHR47653">
    <property type="entry name" value="PROTEIN BARK BEETLE"/>
    <property type="match status" value="1"/>
</dbReference>
<dbReference type="KEGG" id="foc:113204146"/>
<dbReference type="InterPro" id="IPR035914">
    <property type="entry name" value="Sperma_CUB_dom_sf"/>
</dbReference>
<evidence type="ECO:0000256" key="5">
    <source>
        <dbReference type="ARBA" id="ARBA00022989"/>
    </source>
</evidence>
<evidence type="ECO:0000256" key="11">
    <source>
        <dbReference type="SAM" id="Phobius"/>
    </source>
</evidence>
<feature type="compositionally biased region" description="Polar residues" evidence="10">
    <location>
        <begin position="2995"/>
        <end position="3004"/>
    </location>
</feature>
<comment type="subcellular location">
    <subcellularLocation>
        <location evidence="1">Membrane</location>
        <topology evidence="1">Single-pass membrane protein</topology>
    </subcellularLocation>
</comment>
<dbReference type="Pfam" id="PF13229">
    <property type="entry name" value="Beta_helix"/>
    <property type="match status" value="1"/>
</dbReference>
<dbReference type="InterPro" id="IPR016187">
    <property type="entry name" value="CTDL_fold"/>
</dbReference>
<keyword evidence="2 11" id="KW-0812">Transmembrane</keyword>
<keyword evidence="3 12" id="KW-0732">Signal</keyword>
<dbReference type="GeneID" id="113204146"/>
<sequence length="3083" mass="345562">MTMLWALMVVALASGVRAQGNWGYNPAPPPRAPPPPDWRRDPWVPPPQPPAQPPSPSWPPNTLDPVDSGPGASPPPWAPPDVNVVPHGAGDVVWRPDLAPPPDPARPPDLVPPPGFPPGLDERLGAGREPTEFTGGVIANRQQVLERGRSPYVIREDLIIDKTGELVVEPGVELRFAPMTGITVRGVLTARGSPNERILMTSLQQPGAGAENPEVPPLRLVDGPTILAGRLQMFHRGQWRSVCTNSRNWTRADLETACRHLGFHGGSWWGWVDRQPGVKPRLLWEEPRCRGTETELMQCDWNSRQLGSGVCDYHPDLGIQCLPLHVSSQNVVHHWRGIRFEKAAHERMLTQMNTLYIRKSLSELTNVEIRYAGVGQDYNATSAVDVIGVPPRMIAVAVTYSAYNGINVTMPSAPIVMKNCTFRNNRGIGVFMNSTSGLAHLENCLIMENGGDGVRYVHHDLHENARFDRSEIFDFCTFPTTASQTFPITISLEQGQYSPTEKDCTKYFFTRPGHVLTLHFLQVVTGRNDSAKIEVYDGANANDVLLATIMIRNGTKPQSITTTRHNVYVRFRAQPKTQMIGFLKITSGYRKAYDLNVTGSTIADNNGRGIAAENIRSQLHVHQSSVSNNNHVAGIHVFGGAADVNITDSRIAFNMGDGVNISYTGGSRNISYSWLSSNKGYGMAVWLNDSKYLEHVALHQETVVAYSEIYKNLDTGILVGNFCGPSIVNITGNGFNNSLNTALEVLSCWKSNVSVPTKLQIGHNTFVQNKRLGVKLKPVLNMNGKIEYNHFTDHAYGGLLIRNPRIEGEEQQELFPVSLTVQYNDFSNNRGVFAVSLGLSPYAEKSTQYLLFTRNFVRYNRISEPFETGIGESLRLIPRSRVAAPVVISSSNVDVFRNIIENHESRYEVGSHLEDQSQVINCTYNWLGYSGEEKIFSRLFHRKDRYNLAKIEYLPFLLHSSNPGATIISVNPTYVPQFHTSGSSIVGGEVDGQETLRAGEYLVERDINVRPGGKLVLQPGVTLRFPPSVGMMVAGRLEARGKGPNDIRLTLREERIDMPENDTDPTLLIPEENRAPVRLLGGRTNREGRLQVRIDGAWGTVCNYGWTRLDAALVCHQLGLVLNPDDWFLERSEIPQAGTSENILLSNVRCDDDDTDITQCRAERPDEFEFSCTHENDVGLRCYDTSWAGVRLGVVAERADLQFITVEKAGLLDYTTNSFKPALQIDFARHALESVRIVDNMQDGLGVIYSDLYSSGGVNTVRNCEFSNNRGSGVSLKQLGLKIFGSTMENNKQAGIRHNPALSALQQRELAGWFKPPADLATQFVPYSPLYVPHTFSNIELDDWETRHLITQRVVTDPIKRSFFIKCKPGFVIGVQLLNPIHNRSTEEIIVRDAHSPTGVALAAAWNVKRDQTIFPAASSSYGIVIEYDSGVDALGGCVLVLSSVQIPLPDPRLRLVRGPVPTLTVTNSRVRGNRRGVWASYYNRYLTEHEDHFLRKANESIQLIGCDISHNQEDAMHIHSPFWDIHKSNLSEVTITINSSLITDNGRGIYQFSRDMRSSNNLFHWILFDNSIERNLGGGFDVSLPYVWQYNENYTHSFFLSNNTWRDNRNFAFIIDGHFAALNLTKNIFDSNQCKTGLISIRGMEKRMNIYRNRFERNTGAYMVEFRADSQSEIMGNVDAVMVENEVRHNRDNAPLQRGYFQVYRSPSCVVGFHGIQKVRVKRNLFSNNELDYVLVAGVRTAQLASAVDVSENWWGTSDAHLIRERIFDFDDWNNHAQAEFRPYLLQDNIDSSLSVSFEQPSIVDTNNLGGRYKDSLRLFYRPEPYQIYSDITILPDATLTIDPGVVMEFAPNVGILVLGTMRAQGRRDLEIVMKPLQIRGHNGPTMAQPGSPVAEIPSNHLIKKRAVEYPYVASGHFSDSIRLCTGRNCSQQTNEGFLEYYNRTTLQWVPMCDDRFTERNAQVVCRELGYDSLNVFVNHGTRVEFHFNSLTRIWSWPEPLQCKGDEAKLEDCAIRLNGQLYGHRHRCEWDSPFIFIHCGQRNLYGTMDYWGGVRFANAEFEQNLYEHRIHDVVTHETTRRSESIMEHVKIIGAGILHNEKSPAIQAVVRSPTIMSVNVSRCASHGINMISPSEAVRLLFNRIEDTLGVGVNALTLTGEGRESESSFNPLRDINIPYHVFSLIDICDPTKVVTIEERVLVYYKYDNHAVNCVKIFNSVYHVKPFGFRLLQFNLFNTSAHPGRPDSITLYDGDIYNISASVLATIQVGGGMERKLFRTQGPKLSLKLFANGGSNIHGFIAEIVTLPISAIGFNRDVQHNISFSAMLNNQRGAVSYVSAGEVNPAVTLEWNQIRGNGNKLYGNFTSAEAAVMMDVQNTQNIFFRNNLVEGNTGGLWIRSDSGGSATALKGWVHNNLFSDNAHRPALYVEGRQSSPYQEVTIYRNYFTRNYSPYHNVIVLKQVVSNFTYNYLHRNWGGHILEVSGFEKVRLPIYQTTSHNGFYFNYAMDRESRGTIVAGTAGQHYVDNVLFDPDNDYEIVTVNRSRAGISSSLDVWKTPIDAKHNWWGYNETLAVLGRIKDRADDPDLLEVDFRPYHMNNLTVLSGKCPPGWALVGDTCYIYIGAPMTFHDARNFCRSANASMPYVMSNYVQLYNFLRRQQQGFQLRHHVWVQNIDRINQCTAFAYQTVEVDHCERLNPFICEMDPRVHIDILSWREDVVTIAVLGIVGAALVLVALAAGFWFTKSRRRQEERFQRRNSIRQSLHSVRSLGSVHGTTFSELGYRRKEPFTGAHNSQRSSPTLTKGSDYKKMNGSLDSMDKSQFNSSVEDTQSFDIYETHNPQAAGMTTDARGGYAYTTPSDLRSTGEVVNPAFDLSFRNEGFRDNSTFASRDNSLWQSTAGSEMGGGHSPSEGGDYLTNASTLPLNTSFGMTDSTLGVDVAVTPAYGSEATYRPTDTPDPYYDHRERLREVSESYFDPKGSPKTYYSSAKATPEPYYQSTSGSSEPMYNLQERPKSTHMVLDSGIDNAANEIGLPTPPHPPSRSKSEVLLETNFDVYAPPSSKPSNASAMTPASRSKSQPLETAM</sequence>
<dbReference type="PRINTS" id="PR00258">
    <property type="entry name" value="SPERACTRCPTR"/>
</dbReference>
<dbReference type="InterPro" id="IPR006626">
    <property type="entry name" value="PbH1"/>
</dbReference>
<dbReference type="SMART" id="SM00710">
    <property type="entry name" value="PbH1"/>
    <property type="match status" value="18"/>
</dbReference>
<keyword evidence="14" id="KW-1185">Reference proteome</keyword>
<dbReference type="InterPro" id="IPR036772">
    <property type="entry name" value="SRCR-like_dom_sf"/>
</dbReference>
<dbReference type="SMART" id="SM00202">
    <property type="entry name" value="SR"/>
    <property type="match status" value="3"/>
</dbReference>
<dbReference type="CDD" id="cd00037">
    <property type="entry name" value="CLECT"/>
    <property type="match status" value="1"/>
</dbReference>
<dbReference type="InterPro" id="IPR039448">
    <property type="entry name" value="Beta_helix"/>
</dbReference>
<feature type="signal peptide" evidence="12">
    <location>
        <begin position="1"/>
        <end position="18"/>
    </location>
</feature>
<feature type="chain" id="PRO_5026722398" evidence="12">
    <location>
        <begin position="19"/>
        <end position="3083"/>
    </location>
</feature>
<dbReference type="PROSITE" id="PS50287">
    <property type="entry name" value="SRCR_2"/>
    <property type="match status" value="3"/>
</dbReference>
<reference evidence="15" key="1">
    <citation type="submission" date="2025-08" db="UniProtKB">
        <authorList>
            <consortium name="RefSeq"/>
        </authorList>
    </citation>
    <scope>IDENTIFICATION</scope>
    <source>
        <tissue evidence="15">Whole organism</tissue>
    </source>
</reference>
<dbReference type="Gene3D" id="2.60.120.290">
    <property type="entry name" value="Spermadhesin, CUB domain"/>
    <property type="match status" value="1"/>
</dbReference>
<keyword evidence="7 9" id="KW-1015">Disulfide bond</keyword>
<evidence type="ECO:0000313" key="15">
    <source>
        <dbReference type="RefSeq" id="XP_026274964.1"/>
    </source>
</evidence>
<protein>
    <submittedName>
        <fullName evidence="15">Protein bark beetle isoform X1</fullName>
    </submittedName>
</protein>
<evidence type="ECO:0000256" key="3">
    <source>
        <dbReference type="ARBA" id="ARBA00022729"/>
    </source>
</evidence>
<accession>A0A6J1S1C7</accession>
<dbReference type="OrthoDB" id="536948at2759"/>
<feature type="compositionally biased region" description="Pro residues" evidence="10">
    <location>
        <begin position="98"/>
        <end position="117"/>
    </location>
</feature>
<evidence type="ECO:0000256" key="8">
    <source>
        <dbReference type="ARBA" id="ARBA00023180"/>
    </source>
</evidence>
<dbReference type="SUPFAM" id="SSF51126">
    <property type="entry name" value="Pectin lyase-like"/>
    <property type="match status" value="2"/>
</dbReference>
<feature type="disulfide bond" evidence="9">
    <location>
        <begin position="1150"/>
        <end position="1160"/>
    </location>
</feature>
<dbReference type="Gene3D" id="2.160.20.10">
    <property type="entry name" value="Single-stranded right-handed beta-helix, Pectin lyase-like"/>
    <property type="match status" value="3"/>
</dbReference>
<dbReference type="RefSeq" id="XP_026274964.1">
    <property type="nucleotide sequence ID" value="XM_026419179.2"/>
</dbReference>
<dbReference type="SUPFAM" id="SSF56487">
    <property type="entry name" value="SRCR-like"/>
    <property type="match status" value="3"/>
</dbReference>
<evidence type="ECO:0000256" key="6">
    <source>
        <dbReference type="ARBA" id="ARBA00023136"/>
    </source>
</evidence>
<dbReference type="PROSITE" id="PS00420">
    <property type="entry name" value="SRCR_1"/>
    <property type="match status" value="1"/>
</dbReference>
<dbReference type="InterPro" id="IPR053243">
    <property type="entry name" value="SJ_maturation_regulator"/>
</dbReference>
<dbReference type="Gene3D" id="3.10.250.10">
    <property type="entry name" value="SRCR-like domain"/>
    <property type="match status" value="3"/>
</dbReference>
<dbReference type="Proteomes" id="UP000504606">
    <property type="component" value="Unplaced"/>
</dbReference>
<feature type="compositionally biased region" description="Pro residues" evidence="10">
    <location>
        <begin position="43"/>
        <end position="59"/>
    </location>
</feature>
<dbReference type="InterPro" id="IPR016186">
    <property type="entry name" value="C-type_lectin-like/link_sf"/>
</dbReference>
<feature type="region of interest" description="Disordered" evidence="10">
    <location>
        <begin position="2970"/>
        <end position="3007"/>
    </location>
</feature>
<name>A0A6J1S1C7_FRAOC</name>
<evidence type="ECO:0000256" key="2">
    <source>
        <dbReference type="ARBA" id="ARBA00022692"/>
    </source>
</evidence>
<comment type="caution">
    <text evidence="9">Lacks conserved residue(s) required for the propagation of feature annotation.</text>
</comment>
<feature type="compositionally biased region" description="Basic and acidic residues" evidence="10">
    <location>
        <begin position="120"/>
        <end position="131"/>
    </location>
</feature>
<feature type="domain" description="SRCR" evidence="13">
    <location>
        <begin position="218"/>
        <end position="322"/>
    </location>
</feature>
<feature type="region of interest" description="Disordered" evidence="10">
    <location>
        <begin position="24"/>
        <end position="132"/>
    </location>
</feature>
<feature type="compositionally biased region" description="Polar residues" evidence="10">
    <location>
        <begin position="3069"/>
        <end position="3083"/>
    </location>
</feature>
<proteinExistence type="predicted"/>
<dbReference type="InterPro" id="IPR011050">
    <property type="entry name" value="Pectin_lyase_fold/virulence"/>
</dbReference>
<keyword evidence="4" id="KW-0677">Repeat</keyword>